<dbReference type="InterPro" id="IPR035914">
    <property type="entry name" value="Sperma_CUB_dom_sf"/>
</dbReference>
<evidence type="ECO:0000313" key="7">
    <source>
        <dbReference type="WBParaSite" id="SCUD_0000515501-mRNA-1"/>
    </source>
</evidence>
<dbReference type="STRING" id="6186.A0A183JR16"/>
<evidence type="ECO:0000256" key="2">
    <source>
        <dbReference type="ARBA" id="ARBA00023157"/>
    </source>
</evidence>
<protein>
    <submittedName>
        <fullName evidence="7">CUB domain-containing protein</fullName>
    </submittedName>
</protein>
<dbReference type="PANTHER" id="PTHR24251:SF37">
    <property type="entry name" value="CUB DOMAIN-CONTAINING PROTEIN"/>
    <property type="match status" value="1"/>
</dbReference>
<comment type="caution">
    <text evidence="3">Lacks conserved residue(s) required for the propagation of feature annotation.</text>
</comment>
<dbReference type="InterPro" id="IPR000859">
    <property type="entry name" value="CUB_dom"/>
</dbReference>
<keyword evidence="2" id="KW-1015">Disulfide bond</keyword>
<feature type="domain" description="CUB" evidence="4">
    <location>
        <begin position="65"/>
        <end position="193"/>
    </location>
</feature>
<keyword evidence="6" id="KW-1185">Reference proteome</keyword>
<evidence type="ECO:0000313" key="5">
    <source>
        <dbReference type="EMBL" id="VDO93577.1"/>
    </source>
</evidence>
<reference evidence="5 6" key="2">
    <citation type="submission" date="2018-11" db="EMBL/GenBank/DDBJ databases">
        <authorList>
            <consortium name="Pathogen Informatics"/>
        </authorList>
    </citation>
    <scope>NUCLEOTIDE SEQUENCE [LARGE SCALE GENOMIC DNA]</scope>
    <source>
        <strain evidence="5">Dakar</strain>
        <strain evidence="6">Dakar, Senegal</strain>
    </source>
</reference>
<keyword evidence="1" id="KW-0677">Repeat</keyword>
<organism evidence="7">
    <name type="scientific">Schistosoma curassoni</name>
    <dbReference type="NCBI Taxonomy" id="6186"/>
    <lineage>
        <taxon>Eukaryota</taxon>
        <taxon>Metazoa</taxon>
        <taxon>Spiralia</taxon>
        <taxon>Lophotrochozoa</taxon>
        <taxon>Platyhelminthes</taxon>
        <taxon>Trematoda</taxon>
        <taxon>Digenea</taxon>
        <taxon>Strigeidida</taxon>
        <taxon>Schistosomatoidea</taxon>
        <taxon>Schistosomatidae</taxon>
        <taxon>Schistosoma</taxon>
    </lineage>
</organism>
<dbReference type="SUPFAM" id="SSF49854">
    <property type="entry name" value="Spermadhesin, CUB domain"/>
    <property type="match status" value="1"/>
</dbReference>
<dbReference type="Pfam" id="PF00431">
    <property type="entry name" value="CUB"/>
    <property type="match status" value="1"/>
</dbReference>
<evidence type="ECO:0000256" key="3">
    <source>
        <dbReference type="PROSITE-ProRule" id="PRU00059"/>
    </source>
</evidence>
<name>A0A183JR16_9TREM</name>
<dbReference type="Proteomes" id="UP000279833">
    <property type="component" value="Unassembled WGS sequence"/>
</dbReference>
<evidence type="ECO:0000313" key="6">
    <source>
        <dbReference type="Proteomes" id="UP000279833"/>
    </source>
</evidence>
<evidence type="ECO:0000259" key="4">
    <source>
        <dbReference type="PROSITE" id="PS01180"/>
    </source>
</evidence>
<reference evidence="7" key="1">
    <citation type="submission" date="2016-06" db="UniProtKB">
        <authorList>
            <consortium name="WormBaseParasite"/>
        </authorList>
    </citation>
    <scope>IDENTIFICATION</scope>
</reference>
<dbReference type="Gene3D" id="2.60.120.290">
    <property type="entry name" value="Spermadhesin, CUB domain"/>
    <property type="match status" value="1"/>
</dbReference>
<dbReference type="WBParaSite" id="SCUD_0000515501-mRNA-1">
    <property type="protein sequence ID" value="SCUD_0000515501-mRNA-1"/>
    <property type="gene ID" value="SCUD_0000515501"/>
</dbReference>
<gene>
    <name evidence="5" type="ORF">SCUD_LOCUS5155</name>
</gene>
<dbReference type="EMBL" id="UZAK01007906">
    <property type="protein sequence ID" value="VDO93577.1"/>
    <property type="molecule type" value="Genomic_DNA"/>
</dbReference>
<dbReference type="CDD" id="cd00041">
    <property type="entry name" value="CUB"/>
    <property type="match status" value="1"/>
</dbReference>
<sequence length="225" mass="25769">MNLEFKGDRTSDVTKNRVTAVTKITIYAAKLQIKFTNGNLFSVSVKDKLPRLVASMYICQFTCSCGAGYIGHSQCLSSTRIIEHFPVWFYKSERKALRYSILEHLIDSDHSTYPLIDFMIFADFELESHQQCTYDQVIAYDGPTNSSAFLGQYCGSRKPGPIISSQNQLLLTFNSDSSVQRHNIIYTLLFGVIKLRVNFIYKYKTRIFNISSHFQIILHCAINKN</sequence>
<dbReference type="PANTHER" id="PTHR24251">
    <property type="entry name" value="OVOCHYMASE-RELATED"/>
    <property type="match status" value="1"/>
</dbReference>
<evidence type="ECO:0000256" key="1">
    <source>
        <dbReference type="ARBA" id="ARBA00022737"/>
    </source>
</evidence>
<dbReference type="PROSITE" id="PS01180">
    <property type="entry name" value="CUB"/>
    <property type="match status" value="1"/>
</dbReference>
<dbReference type="SMART" id="SM00042">
    <property type="entry name" value="CUB"/>
    <property type="match status" value="1"/>
</dbReference>
<dbReference type="AlphaFoldDB" id="A0A183JR16"/>
<accession>A0A183JR16</accession>
<proteinExistence type="predicted"/>